<dbReference type="Proteomes" id="UP000887565">
    <property type="component" value="Unplaced"/>
</dbReference>
<keyword evidence="1" id="KW-1185">Reference proteome</keyword>
<protein>
    <submittedName>
        <fullName evidence="2">Uncharacterized protein</fullName>
    </submittedName>
</protein>
<proteinExistence type="predicted"/>
<dbReference type="WBParaSite" id="nRc.2.0.1.t23080-RA">
    <property type="protein sequence ID" value="nRc.2.0.1.t23080-RA"/>
    <property type="gene ID" value="nRc.2.0.1.g23080"/>
</dbReference>
<sequence>MGSRPNDLNKIKGGGRKNGVDGVRLEVKLLTVVAADEDDDPLVNVGVFSKLSKATSRIAFK</sequence>
<evidence type="ECO:0000313" key="2">
    <source>
        <dbReference type="WBParaSite" id="nRc.2.0.1.t23080-RA"/>
    </source>
</evidence>
<accession>A0A915JBB8</accession>
<dbReference type="AlphaFoldDB" id="A0A915JBB8"/>
<reference evidence="2" key="1">
    <citation type="submission" date="2022-11" db="UniProtKB">
        <authorList>
            <consortium name="WormBaseParasite"/>
        </authorList>
    </citation>
    <scope>IDENTIFICATION</scope>
</reference>
<organism evidence="1 2">
    <name type="scientific">Romanomermis culicivorax</name>
    <name type="common">Nematode worm</name>
    <dbReference type="NCBI Taxonomy" id="13658"/>
    <lineage>
        <taxon>Eukaryota</taxon>
        <taxon>Metazoa</taxon>
        <taxon>Ecdysozoa</taxon>
        <taxon>Nematoda</taxon>
        <taxon>Enoplea</taxon>
        <taxon>Dorylaimia</taxon>
        <taxon>Mermithida</taxon>
        <taxon>Mermithoidea</taxon>
        <taxon>Mermithidae</taxon>
        <taxon>Romanomermis</taxon>
    </lineage>
</organism>
<name>A0A915JBB8_ROMCU</name>
<evidence type="ECO:0000313" key="1">
    <source>
        <dbReference type="Proteomes" id="UP000887565"/>
    </source>
</evidence>